<dbReference type="InterPro" id="IPR001873">
    <property type="entry name" value="ENaC"/>
</dbReference>
<evidence type="ECO:0000256" key="9">
    <source>
        <dbReference type="ARBA" id="ARBA00023136"/>
    </source>
</evidence>
<evidence type="ECO:0000256" key="5">
    <source>
        <dbReference type="ARBA" id="ARBA00022692"/>
    </source>
</evidence>
<keyword evidence="10" id="KW-0325">Glycoprotein</keyword>
<dbReference type="Pfam" id="PF00858">
    <property type="entry name" value="ASC"/>
    <property type="match status" value="1"/>
</dbReference>
<dbReference type="PANTHER" id="PTHR11690:SF242">
    <property type="entry name" value="DEGENERIN UNC-8"/>
    <property type="match status" value="1"/>
</dbReference>
<keyword evidence="6 15" id="KW-1133">Transmembrane helix</keyword>
<dbReference type="WBParaSite" id="PTRK_0000004200.1">
    <property type="protein sequence ID" value="PTRK_0000004200.1"/>
    <property type="gene ID" value="PTRK_0000004200"/>
</dbReference>
<dbReference type="InterPro" id="IPR020903">
    <property type="entry name" value="ENaC_CS"/>
</dbReference>
<keyword evidence="8 13" id="KW-0406">Ion transport</keyword>
<organism evidence="16 17">
    <name type="scientific">Parastrongyloides trichosuri</name>
    <name type="common">Possum-specific nematode worm</name>
    <dbReference type="NCBI Taxonomy" id="131310"/>
    <lineage>
        <taxon>Eukaryota</taxon>
        <taxon>Metazoa</taxon>
        <taxon>Ecdysozoa</taxon>
        <taxon>Nematoda</taxon>
        <taxon>Chromadorea</taxon>
        <taxon>Rhabditida</taxon>
        <taxon>Tylenchina</taxon>
        <taxon>Panagrolaimomorpha</taxon>
        <taxon>Strongyloidoidea</taxon>
        <taxon>Strongyloididae</taxon>
        <taxon>Parastrongyloides</taxon>
    </lineage>
</organism>
<evidence type="ECO:0000256" key="10">
    <source>
        <dbReference type="ARBA" id="ARBA00023180"/>
    </source>
</evidence>
<reference evidence="17" key="1">
    <citation type="submission" date="2017-02" db="UniProtKB">
        <authorList>
            <consortium name="WormBaseParasite"/>
        </authorList>
    </citation>
    <scope>IDENTIFICATION</scope>
</reference>
<evidence type="ECO:0000256" key="14">
    <source>
        <dbReference type="SAM" id="MobiDB-lite"/>
    </source>
</evidence>
<keyword evidence="3 13" id="KW-0813">Transport</keyword>
<evidence type="ECO:0000313" key="17">
    <source>
        <dbReference type="WBParaSite" id="PTRK_0000004200.1"/>
    </source>
</evidence>
<evidence type="ECO:0000256" key="2">
    <source>
        <dbReference type="ARBA" id="ARBA00007193"/>
    </source>
</evidence>
<dbReference type="GO" id="GO:0005886">
    <property type="term" value="C:plasma membrane"/>
    <property type="evidence" value="ECO:0007669"/>
    <property type="project" value="TreeGrafter"/>
</dbReference>
<keyword evidence="9 15" id="KW-0472">Membrane</keyword>
<dbReference type="Gene3D" id="1.10.287.770">
    <property type="entry name" value="YojJ-like"/>
    <property type="match status" value="1"/>
</dbReference>
<evidence type="ECO:0000256" key="4">
    <source>
        <dbReference type="ARBA" id="ARBA00022461"/>
    </source>
</evidence>
<dbReference type="PRINTS" id="PR01078">
    <property type="entry name" value="AMINACHANNEL"/>
</dbReference>
<evidence type="ECO:0000256" key="12">
    <source>
        <dbReference type="ARBA" id="ARBA00023303"/>
    </source>
</evidence>
<dbReference type="InterPro" id="IPR004726">
    <property type="entry name" value="Deg-1"/>
</dbReference>
<keyword evidence="16" id="KW-1185">Reference proteome</keyword>
<evidence type="ECO:0000256" key="6">
    <source>
        <dbReference type="ARBA" id="ARBA00022989"/>
    </source>
</evidence>
<evidence type="ECO:0000256" key="13">
    <source>
        <dbReference type="RuleBase" id="RU000679"/>
    </source>
</evidence>
<dbReference type="PROSITE" id="PS01206">
    <property type="entry name" value="ASC"/>
    <property type="match status" value="1"/>
</dbReference>
<protein>
    <submittedName>
        <fullName evidence="17">Degenerin mec-10</fullName>
    </submittedName>
</protein>
<evidence type="ECO:0000256" key="11">
    <source>
        <dbReference type="ARBA" id="ARBA00023201"/>
    </source>
</evidence>
<feature type="transmembrane region" description="Helical" evidence="15">
    <location>
        <begin position="125"/>
        <end position="144"/>
    </location>
</feature>
<dbReference type="GO" id="GO:0015280">
    <property type="term" value="F:ligand-gated sodium channel activity"/>
    <property type="evidence" value="ECO:0007669"/>
    <property type="project" value="TreeGrafter"/>
</dbReference>
<keyword evidence="11 13" id="KW-0739">Sodium transport</keyword>
<evidence type="ECO:0000256" key="1">
    <source>
        <dbReference type="ARBA" id="ARBA00004141"/>
    </source>
</evidence>
<dbReference type="NCBIfam" id="TIGR00867">
    <property type="entry name" value="deg-1"/>
    <property type="match status" value="1"/>
</dbReference>
<evidence type="ECO:0000256" key="3">
    <source>
        <dbReference type="ARBA" id="ARBA00022448"/>
    </source>
</evidence>
<keyword evidence="12 13" id="KW-0407">Ion channel</keyword>
<sequence length="827" mass="94518">MKNEDDSDQEFHYLKLPKLDEHNNEYNFVKGTNYRKDRLTHPSSGESTYRENGNTYQQLLAPSFILGVPDMIRSPTSIRRSIRSSRFEGSSIEYTSFSQILRDFCARTSSHGIPFVGSSSFFGRYVWLLFFIVALLLFLFQTYLTLSDYFQYRTIIEMQLKFEPAPFPAATICNLNAFKASKLRQFEEIEQGFAIWEKAMNQIDSMKSGAQALNVRKKRHVLYNPVYVRCVCNAPEDQCVPQRNPLDANTTVCLCYEEANTGDIWPCYPSTVWSEKTCYHCSSSQTCDDPDRPPNITTLLTDSEEVSCICQSISHHCIKKTTSEIAWWNPNNYTIFPVTTTTTAPPEVEEAFGLNELKDRGAITTKTKENLIFLVAAMPTEVRKELSYTLDEFVLRCSFNSEDCDMKRDFQLHMDPEYGNCYTFNFNDSVELKNSRAGPMYGLRLLLNVAQKDYMPTTEAAGVRLVVHEQDQEPFPDTFGYSAPTGFVSSFGLKTKVLQRLDAPYGQCSDTFRPEGYIYAEHYSPEGCYRNCFQHMIVNRCGCGDPRFPLGNDTLKPCDARNFKQRSCLTNLTNTLGGFHHLVEDCHCVQPCTEYAFETAYSAAAWPAINFNIGADCPAVLDITNDSKACAEYYRLNTAYIEIYYEQLNFETLKETAGYTLVNLFSDFGGNIGLWIGFSIITVLEVLELMCECIYYAAYKKPTTFIKNKRRKELHNKIQESNLLPAPRILSVEERQGDYHPIYKRRSACVRSEKEPMVLNGNEIKKYDKVGDIKDQYSVLNKIKGRRNMAHIGNIESIKEESLSKLNSEKSDSYKSLRTDSSSLTSN</sequence>
<evidence type="ECO:0000313" key="16">
    <source>
        <dbReference type="Proteomes" id="UP000038045"/>
    </source>
</evidence>
<evidence type="ECO:0000256" key="8">
    <source>
        <dbReference type="ARBA" id="ARBA00023065"/>
    </source>
</evidence>
<comment type="similarity">
    <text evidence="2 13">Belongs to the amiloride-sensitive sodium channel (TC 1.A.6) family.</text>
</comment>
<dbReference type="Gene3D" id="2.60.470.10">
    <property type="entry name" value="Acid-sensing ion channels like domains"/>
    <property type="match status" value="1"/>
</dbReference>
<keyword evidence="5 13" id="KW-0812">Transmembrane</keyword>
<evidence type="ECO:0000256" key="15">
    <source>
        <dbReference type="SAM" id="Phobius"/>
    </source>
</evidence>
<dbReference type="Proteomes" id="UP000038045">
    <property type="component" value="Unplaced"/>
</dbReference>
<name>A0A0N4Z010_PARTI</name>
<accession>A0A0N4Z010</accession>
<keyword evidence="4 13" id="KW-0894">Sodium channel</keyword>
<proteinExistence type="inferred from homology"/>
<feature type="region of interest" description="Disordered" evidence="14">
    <location>
        <begin position="801"/>
        <end position="827"/>
    </location>
</feature>
<dbReference type="PANTHER" id="PTHR11690">
    <property type="entry name" value="AMILORIDE-SENSITIVE SODIUM CHANNEL-RELATED"/>
    <property type="match status" value="1"/>
</dbReference>
<keyword evidence="7" id="KW-0915">Sodium</keyword>
<dbReference type="FunFam" id="1.10.287.770:FF:000001">
    <property type="entry name" value="Acid-sensing ion channel subunit 1"/>
    <property type="match status" value="1"/>
</dbReference>
<feature type="compositionally biased region" description="Basic and acidic residues" evidence="14">
    <location>
        <begin position="801"/>
        <end position="818"/>
    </location>
</feature>
<comment type="subcellular location">
    <subcellularLocation>
        <location evidence="1">Membrane</location>
        <topology evidence="1">Multi-pass membrane protein</topology>
    </subcellularLocation>
</comment>
<evidence type="ECO:0000256" key="7">
    <source>
        <dbReference type="ARBA" id="ARBA00023053"/>
    </source>
</evidence>
<dbReference type="AlphaFoldDB" id="A0A0N4Z010"/>
<dbReference type="STRING" id="131310.A0A0N4Z010"/>